<feature type="transmembrane region" description="Helical" evidence="1">
    <location>
        <begin position="12"/>
        <end position="35"/>
    </location>
</feature>
<dbReference type="EMBL" id="JBHTIH010000007">
    <property type="protein sequence ID" value="MFD0740190.1"/>
    <property type="molecule type" value="Genomic_DNA"/>
</dbReference>
<proteinExistence type="predicted"/>
<gene>
    <name evidence="2" type="ORF">ACFQZQ_12975</name>
</gene>
<evidence type="ECO:0000313" key="3">
    <source>
        <dbReference type="Proteomes" id="UP001597090"/>
    </source>
</evidence>
<reference evidence="3" key="1">
    <citation type="journal article" date="2019" name="Int. J. Syst. Evol. Microbiol.">
        <title>The Global Catalogue of Microorganisms (GCM) 10K type strain sequencing project: providing services to taxonomists for standard genome sequencing and annotation.</title>
        <authorList>
            <consortium name="The Broad Institute Genomics Platform"/>
            <consortium name="The Broad Institute Genome Sequencing Center for Infectious Disease"/>
            <person name="Wu L."/>
            <person name="Ma J."/>
        </authorList>
    </citation>
    <scope>NUCLEOTIDE SEQUENCE [LARGE SCALE GENOMIC DNA]</scope>
    <source>
        <strain evidence="3">CCUG 55491</strain>
    </source>
</reference>
<protein>
    <submittedName>
        <fullName evidence="2">DUF2798 domain-containing protein</fullName>
    </submittedName>
</protein>
<feature type="transmembrane region" description="Helical" evidence="1">
    <location>
        <begin position="41"/>
        <end position="61"/>
    </location>
</feature>
<keyword evidence="3" id="KW-1185">Reference proteome</keyword>
<dbReference type="Pfam" id="PF11391">
    <property type="entry name" value="DUF2798"/>
    <property type="match status" value="1"/>
</dbReference>
<organism evidence="2 3">
    <name type="scientific">Lysobacter koreensis</name>
    <dbReference type="NCBI Taxonomy" id="266122"/>
    <lineage>
        <taxon>Bacteria</taxon>
        <taxon>Pseudomonadati</taxon>
        <taxon>Pseudomonadota</taxon>
        <taxon>Gammaproteobacteria</taxon>
        <taxon>Lysobacterales</taxon>
        <taxon>Lysobacteraceae</taxon>
        <taxon>Lysobacter</taxon>
    </lineage>
</organism>
<name>A0ABW2YP42_9GAMM</name>
<keyword evidence="1" id="KW-0472">Membrane</keyword>
<comment type="caution">
    <text evidence="2">The sequence shown here is derived from an EMBL/GenBank/DDBJ whole genome shotgun (WGS) entry which is preliminary data.</text>
</comment>
<keyword evidence="1" id="KW-1133">Transmembrane helix</keyword>
<keyword evidence="1" id="KW-0812">Transmembrane</keyword>
<accession>A0ABW2YP42</accession>
<sequence length="88" mass="9383">MLTPRQAQFAFIPLAALLMSGVISLAMSVLTLGLAPGLPGAWLRAWALAFAVALPTAWVVLPGLRALLARLVREPVPTLPTRDIGERE</sequence>
<dbReference type="InterPro" id="IPR021529">
    <property type="entry name" value="DUF2798"/>
</dbReference>
<dbReference type="RefSeq" id="WP_386813293.1">
    <property type="nucleotide sequence ID" value="NZ_JBHTIH010000007.1"/>
</dbReference>
<evidence type="ECO:0000256" key="1">
    <source>
        <dbReference type="SAM" id="Phobius"/>
    </source>
</evidence>
<dbReference type="Proteomes" id="UP001597090">
    <property type="component" value="Unassembled WGS sequence"/>
</dbReference>
<evidence type="ECO:0000313" key="2">
    <source>
        <dbReference type="EMBL" id="MFD0740190.1"/>
    </source>
</evidence>